<evidence type="ECO:0000259" key="6">
    <source>
        <dbReference type="Pfam" id="PF00535"/>
    </source>
</evidence>
<comment type="subcellular location">
    <subcellularLocation>
        <location evidence="1">Cell membrane</location>
    </subcellularLocation>
</comment>
<evidence type="ECO:0000256" key="3">
    <source>
        <dbReference type="ARBA" id="ARBA00022676"/>
    </source>
</evidence>
<keyword evidence="4" id="KW-0808">Transferase</keyword>
<proteinExistence type="predicted"/>
<dbReference type="Gene3D" id="3.90.550.10">
    <property type="entry name" value="Spore Coat Polysaccharide Biosynthesis Protein SpsA, Chain A"/>
    <property type="match status" value="1"/>
</dbReference>
<dbReference type="Pfam" id="PF00535">
    <property type="entry name" value="Glycos_transf_2"/>
    <property type="match status" value="1"/>
</dbReference>
<evidence type="ECO:0000256" key="1">
    <source>
        <dbReference type="ARBA" id="ARBA00004236"/>
    </source>
</evidence>
<keyword evidence="3" id="KW-0328">Glycosyltransferase</keyword>
<evidence type="ECO:0000313" key="7">
    <source>
        <dbReference type="EMBL" id="SFI99400.1"/>
    </source>
</evidence>
<evidence type="ECO:0000256" key="4">
    <source>
        <dbReference type="ARBA" id="ARBA00022679"/>
    </source>
</evidence>
<accession>A0A1I3MRG4</accession>
<dbReference type="PANTHER" id="PTHR43646">
    <property type="entry name" value="GLYCOSYLTRANSFERASE"/>
    <property type="match status" value="1"/>
</dbReference>
<dbReference type="AlphaFoldDB" id="A0A1I3MRG4"/>
<feature type="domain" description="Glycosyltransferase 2-like" evidence="6">
    <location>
        <begin position="6"/>
        <end position="110"/>
    </location>
</feature>
<evidence type="ECO:0000256" key="5">
    <source>
        <dbReference type="ARBA" id="ARBA00023136"/>
    </source>
</evidence>
<organism evidence="7 8">
    <name type="scientific">Celeribacter halophilus</name>
    <dbReference type="NCBI Taxonomy" id="576117"/>
    <lineage>
        <taxon>Bacteria</taxon>
        <taxon>Pseudomonadati</taxon>
        <taxon>Pseudomonadota</taxon>
        <taxon>Alphaproteobacteria</taxon>
        <taxon>Rhodobacterales</taxon>
        <taxon>Roseobacteraceae</taxon>
        <taxon>Celeribacter</taxon>
    </lineage>
</organism>
<reference evidence="7 8" key="1">
    <citation type="submission" date="2016-10" db="EMBL/GenBank/DDBJ databases">
        <authorList>
            <person name="de Groot N.N."/>
        </authorList>
    </citation>
    <scope>NUCLEOTIDE SEQUENCE [LARGE SCALE GENOMIC DNA]</scope>
    <source>
        <strain evidence="7 8">CGMCC 1.8891</strain>
    </source>
</reference>
<keyword evidence="5" id="KW-0472">Membrane</keyword>
<dbReference type="GO" id="GO:0016757">
    <property type="term" value="F:glycosyltransferase activity"/>
    <property type="evidence" value="ECO:0007669"/>
    <property type="project" value="UniProtKB-KW"/>
</dbReference>
<dbReference type="EMBL" id="FORY01000001">
    <property type="protein sequence ID" value="SFI99400.1"/>
    <property type="molecule type" value="Genomic_DNA"/>
</dbReference>
<dbReference type="STRING" id="576117.SAMN04488138_101111"/>
<name>A0A1I3MRG4_9RHOB</name>
<dbReference type="GO" id="GO:0005886">
    <property type="term" value="C:plasma membrane"/>
    <property type="evidence" value="ECO:0007669"/>
    <property type="project" value="UniProtKB-SubCell"/>
</dbReference>
<protein>
    <recommendedName>
        <fullName evidence="6">Glycosyltransferase 2-like domain-containing protein</fullName>
    </recommendedName>
</protein>
<keyword evidence="8" id="KW-1185">Reference proteome</keyword>
<dbReference type="PANTHER" id="PTHR43646:SF2">
    <property type="entry name" value="GLYCOSYLTRANSFERASE 2-LIKE DOMAIN-CONTAINING PROTEIN"/>
    <property type="match status" value="1"/>
</dbReference>
<gene>
    <name evidence="7" type="ORF">SAMN04488138_101111</name>
</gene>
<dbReference type="InterPro" id="IPR001173">
    <property type="entry name" value="Glyco_trans_2-like"/>
</dbReference>
<evidence type="ECO:0000313" key="8">
    <source>
        <dbReference type="Proteomes" id="UP000183299"/>
    </source>
</evidence>
<dbReference type="SUPFAM" id="SSF53448">
    <property type="entry name" value="Nucleotide-diphospho-sugar transferases"/>
    <property type="match status" value="1"/>
</dbReference>
<evidence type="ECO:0000256" key="2">
    <source>
        <dbReference type="ARBA" id="ARBA00022475"/>
    </source>
</evidence>
<sequence>MRAPISVIIPTLNTTPLLRDTMLSLMEGLDAGLVRELILSDGGSTDGVEKMADFVGAELVTGPAGRGRQLGRGAEAAQGDWLLFLHADTWMPEGWAEATVQHLAQSYDRALVYSLSFREAKGLAPKVFAGWANLRTKLFGLPYGHQAFLISRELYDGIGGFPDMPEMEDVEIARRLKGRIDLSPLCVRTDPTCFQTSGWWRQAGRSLWPLLRFRLGGGAARISKDSRL</sequence>
<dbReference type="InterPro" id="IPR029044">
    <property type="entry name" value="Nucleotide-diphossugar_trans"/>
</dbReference>
<keyword evidence="2" id="KW-1003">Cell membrane</keyword>
<dbReference type="Proteomes" id="UP000183299">
    <property type="component" value="Unassembled WGS sequence"/>
</dbReference>